<dbReference type="Proteomes" id="UP000193689">
    <property type="component" value="Unassembled WGS sequence"/>
</dbReference>
<feature type="region of interest" description="Disordered" evidence="1">
    <location>
        <begin position="260"/>
        <end position="287"/>
    </location>
</feature>
<dbReference type="STRING" id="1141098.A0A1Y2DKJ6"/>
<evidence type="ECO:0000256" key="1">
    <source>
        <dbReference type="SAM" id="MobiDB-lite"/>
    </source>
</evidence>
<gene>
    <name evidence="2" type="ORF">BCR38DRAFT_498470</name>
</gene>
<dbReference type="GeneID" id="63780999"/>
<keyword evidence="3" id="KW-1185">Reference proteome</keyword>
<proteinExistence type="predicted"/>
<accession>A0A1Y2DKJ6</accession>
<evidence type="ECO:0000313" key="3">
    <source>
        <dbReference type="Proteomes" id="UP000193689"/>
    </source>
</evidence>
<dbReference type="EMBL" id="MCFJ01000013">
    <property type="protein sequence ID" value="ORY59684.1"/>
    <property type="molecule type" value="Genomic_DNA"/>
</dbReference>
<evidence type="ECO:0000313" key="2">
    <source>
        <dbReference type="EMBL" id="ORY59684.1"/>
    </source>
</evidence>
<organism evidence="2 3">
    <name type="scientific">Pseudomassariella vexata</name>
    <dbReference type="NCBI Taxonomy" id="1141098"/>
    <lineage>
        <taxon>Eukaryota</taxon>
        <taxon>Fungi</taxon>
        <taxon>Dikarya</taxon>
        <taxon>Ascomycota</taxon>
        <taxon>Pezizomycotina</taxon>
        <taxon>Sordariomycetes</taxon>
        <taxon>Xylariomycetidae</taxon>
        <taxon>Amphisphaeriales</taxon>
        <taxon>Pseudomassariaceae</taxon>
        <taxon>Pseudomassariella</taxon>
    </lineage>
</organism>
<feature type="compositionally biased region" description="Basic and acidic residues" evidence="1">
    <location>
        <begin position="445"/>
        <end position="475"/>
    </location>
</feature>
<name>A0A1Y2DKJ6_9PEZI</name>
<feature type="region of interest" description="Disordered" evidence="1">
    <location>
        <begin position="775"/>
        <end position="810"/>
    </location>
</feature>
<dbReference type="AlphaFoldDB" id="A0A1Y2DKJ6"/>
<protein>
    <submittedName>
        <fullName evidence="2">Uncharacterized protein</fullName>
    </submittedName>
</protein>
<sequence length="865" mass="95512">MEANGGQVTEQQQLSAVKMREYMNQNSDTAQTKQLVFILRAMFRRKNGIVPGGLNIRTICKDGKESFGHDFVLEAPFISTVLEWFIAATTSGNLLQELSLLEEHRLRFFPADLLKWEQFSAGADQKVVNKQPAVAHAITRQDDVVVGSVGQQVGDLAMTNKTDRAHPPQPDAIINGVSLSNMLCSNTRSYRNFLADRTQAKRVHQLFKGLLSAPVILNRVDDFPDDNVQELQDLVRRLCEAVYNTKDTFEGMCATVRTLKKQQEEQNQTKGKGKGRRPRDDGNTGPIIDLPDIVVETAMWELLYATRDAQKGVNSIENWPGKSGLKPQRVEAVSRTFSTFMSRFDALIEVLMYHKGMCKSLFDGTNWIHRIAWDPWGELDLKIGNKLINQTRDLQVKAGNALLDHGQLKVQKNQDGDYVDEQGNIVIPDPYKQMSTRLKTALIERPTRSTSSERAKFARRAGIDLRRQQRLKAIEEGTPAPESTDEHVNEGESNQDDKEDDDAEYHLPGTSRKRPRRENAMPKSRAARLRGATMAKKPSNSKTSIPQNEAYLNTPNGRLVTDAKAANPAGQTPQADKLQLLPGMAPPGFRTNQPPNPQTDFGPNALSAMNNPTSTHKLQFPSLGCIMAKSHAQGLNLNQDTTQNVPLFGTSGFASTNAPTQDRSQYVLLFADSEVASTNTANQTQKQSVNLVRDASVGTISDATAQKEFSIMSPDDWFNSGLANMVIPVDPALNLTSSVDPALDLKSPVDPALNLTSPANLSVNTSTTTTLASKFVTAPSSPPAQTERPESGTNHANDSANSGQQGNSAEKNTHALNWDLPSYDNMVLDFQGNDMMDFSSSDEFQANADAMEKLNRWIQETADFQ</sequence>
<dbReference type="OrthoDB" id="4851482at2759"/>
<reference evidence="2 3" key="1">
    <citation type="submission" date="2016-07" db="EMBL/GenBank/DDBJ databases">
        <title>Pervasive Adenine N6-methylation of Active Genes in Fungi.</title>
        <authorList>
            <consortium name="DOE Joint Genome Institute"/>
            <person name="Mondo S.J."/>
            <person name="Dannebaum R.O."/>
            <person name="Kuo R.C."/>
            <person name="Labutti K."/>
            <person name="Haridas S."/>
            <person name="Kuo A."/>
            <person name="Salamov A."/>
            <person name="Ahrendt S.R."/>
            <person name="Lipzen A."/>
            <person name="Sullivan W."/>
            <person name="Andreopoulos W.B."/>
            <person name="Clum A."/>
            <person name="Lindquist E."/>
            <person name="Daum C."/>
            <person name="Ramamoorthy G.K."/>
            <person name="Gryganskyi A."/>
            <person name="Culley D."/>
            <person name="Magnuson J.K."/>
            <person name="James T.Y."/>
            <person name="O'Malley M.A."/>
            <person name="Stajich J.E."/>
            <person name="Spatafora J.W."/>
            <person name="Visel A."/>
            <person name="Grigoriev I.V."/>
        </authorList>
    </citation>
    <scope>NUCLEOTIDE SEQUENCE [LARGE SCALE GENOMIC DNA]</scope>
    <source>
        <strain evidence="2 3">CBS 129021</strain>
    </source>
</reference>
<feature type="compositionally biased region" description="Acidic residues" evidence="1">
    <location>
        <begin position="493"/>
        <end position="503"/>
    </location>
</feature>
<feature type="compositionally biased region" description="Polar residues" evidence="1">
    <location>
        <begin position="538"/>
        <end position="551"/>
    </location>
</feature>
<feature type="compositionally biased region" description="Polar residues" evidence="1">
    <location>
        <begin position="791"/>
        <end position="810"/>
    </location>
</feature>
<dbReference type="InParanoid" id="A0A1Y2DKJ6"/>
<comment type="caution">
    <text evidence="2">The sequence shown here is derived from an EMBL/GenBank/DDBJ whole genome shotgun (WGS) entry which is preliminary data.</text>
</comment>
<dbReference type="RefSeq" id="XP_040712258.1">
    <property type="nucleotide sequence ID" value="XM_040864787.1"/>
</dbReference>
<feature type="region of interest" description="Disordered" evidence="1">
    <location>
        <begin position="444"/>
        <end position="551"/>
    </location>
</feature>